<evidence type="ECO:0000256" key="5">
    <source>
        <dbReference type="ARBA" id="ARBA00023002"/>
    </source>
</evidence>
<dbReference type="AlphaFoldDB" id="A0A3P6S4Y3"/>
<dbReference type="GO" id="GO:0046872">
    <property type="term" value="F:metal ion binding"/>
    <property type="evidence" value="ECO:0007669"/>
    <property type="project" value="UniProtKB-KW"/>
</dbReference>
<dbReference type="EMBL" id="UYRV01020166">
    <property type="protein sequence ID" value="VDK67067.1"/>
    <property type="molecule type" value="Genomic_DNA"/>
</dbReference>
<dbReference type="Gene3D" id="2.40.180.10">
    <property type="entry name" value="Catalase core domain"/>
    <property type="match status" value="1"/>
</dbReference>
<dbReference type="PANTHER" id="PTHR11465:SF9">
    <property type="entry name" value="CATALASE"/>
    <property type="match status" value="1"/>
</dbReference>
<keyword evidence="6" id="KW-0408">Iron</keyword>
<reference evidence="10 11" key="1">
    <citation type="submission" date="2018-11" db="EMBL/GenBank/DDBJ databases">
        <authorList>
            <consortium name="Pathogen Informatics"/>
        </authorList>
    </citation>
    <scope>NUCLEOTIDE SEQUENCE [LARGE SCALE GENOMIC DNA]</scope>
</reference>
<dbReference type="InterPro" id="IPR011614">
    <property type="entry name" value="Catalase_core"/>
</dbReference>
<evidence type="ECO:0000256" key="2">
    <source>
        <dbReference type="ARBA" id="ARBA00022559"/>
    </source>
</evidence>
<evidence type="ECO:0000256" key="7">
    <source>
        <dbReference type="ARBA" id="ARBA00023324"/>
    </source>
</evidence>
<name>A0A3P6S4Y3_CYLGO</name>
<evidence type="ECO:0000256" key="6">
    <source>
        <dbReference type="ARBA" id="ARBA00023004"/>
    </source>
</evidence>
<keyword evidence="4" id="KW-0479">Metal-binding</keyword>
<dbReference type="GO" id="GO:0005777">
    <property type="term" value="C:peroxisome"/>
    <property type="evidence" value="ECO:0007669"/>
    <property type="project" value="TreeGrafter"/>
</dbReference>
<keyword evidence="2" id="KW-0575">Peroxidase</keyword>
<dbReference type="GO" id="GO:0004096">
    <property type="term" value="F:catalase activity"/>
    <property type="evidence" value="ECO:0007669"/>
    <property type="project" value="UniProtKB-EC"/>
</dbReference>
<dbReference type="InterPro" id="IPR010582">
    <property type="entry name" value="Catalase_immune_responsive"/>
</dbReference>
<dbReference type="Pfam" id="PF00199">
    <property type="entry name" value="Catalase"/>
    <property type="match status" value="1"/>
</dbReference>
<dbReference type="GO" id="GO:0042542">
    <property type="term" value="P:response to hydrogen peroxide"/>
    <property type="evidence" value="ECO:0007669"/>
    <property type="project" value="TreeGrafter"/>
</dbReference>
<evidence type="ECO:0000259" key="9">
    <source>
        <dbReference type="Pfam" id="PF06628"/>
    </source>
</evidence>
<evidence type="ECO:0008006" key="12">
    <source>
        <dbReference type="Google" id="ProtNLM"/>
    </source>
</evidence>
<dbReference type="SUPFAM" id="SSF56634">
    <property type="entry name" value="Heme-dependent catalase-like"/>
    <property type="match status" value="1"/>
</dbReference>
<dbReference type="Pfam" id="PF06628">
    <property type="entry name" value="Catalase-rel"/>
    <property type="match status" value="1"/>
</dbReference>
<dbReference type="GO" id="GO:0020037">
    <property type="term" value="F:heme binding"/>
    <property type="evidence" value="ECO:0007669"/>
    <property type="project" value="InterPro"/>
</dbReference>
<evidence type="ECO:0000256" key="3">
    <source>
        <dbReference type="ARBA" id="ARBA00022617"/>
    </source>
</evidence>
<keyword evidence="5" id="KW-0560">Oxidoreductase</keyword>
<accession>A0A3P6S4Y3</accession>
<dbReference type="InterPro" id="IPR020835">
    <property type="entry name" value="Catalase_sf"/>
</dbReference>
<keyword evidence="11" id="KW-1185">Reference proteome</keyword>
<keyword evidence="3" id="KW-0349">Heme</keyword>
<evidence type="ECO:0000313" key="10">
    <source>
        <dbReference type="EMBL" id="VDK67067.1"/>
    </source>
</evidence>
<feature type="domain" description="Catalase immune-responsive" evidence="9">
    <location>
        <begin position="127"/>
        <end position="174"/>
    </location>
</feature>
<organism evidence="10 11">
    <name type="scientific">Cylicostephanus goldi</name>
    <name type="common">Nematode worm</name>
    <dbReference type="NCBI Taxonomy" id="71465"/>
    <lineage>
        <taxon>Eukaryota</taxon>
        <taxon>Metazoa</taxon>
        <taxon>Ecdysozoa</taxon>
        <taxon>Nematoda</taxon>
        <taxon>Chromadorea</taxon>
        <taxon>Rhabditida</taxon>
        <taxon>Rhabditina</taxon>
        <taxon>Rhabditomorpha</taxon>
        <taxon>Strongyloidea</taxon>
        <taxon>Strongylidae</taxon>
        <taxon>Cylicostephanus</taxon>
    </lineage>
</organism>
<dbReference type="OrthoDB" id="5870455at2759"/>
<sequence>MLQGRILSYVDTQYHRLGPNHKQIPINCPYRARPQNTQRDGLMTIDSQGNAPSYFPDSFNGHVEHKDRVEHVYNLHGEVNRHAPNTDDDFVQPRELWRRRGALGNATHAAQPPRVHRRYTRRTDLSVLKDDEKARLIENTAGMLKDASTVVQERFLENYAKVDPALAEGVKQAVAKLIANKVELAHSNV</sequence>
<protein>
    <recommendedName>
        <fullName evidence="12">Catalase immune-responsive domain-containing protein</fullName>
    </recommendedName>
</protein>
<evidence type="ECO:0000256" key="1">
    <source>
        <dbReference type="ARBA" id="ARBA00005329"/>
    </source>
</evidence>
<dbReference type="GO" id="GO:0042744">
    <property type="term" value="P:hydrogen peroxide catabolic process"/>
    <property type="evidence" value="ECO:0007669"/>
    <property type="project" value="UniProtKB-KW"/>
</dbReference>
<gene>
    <name evidence="10" type="ORF">CGOC_LOCUS6275</name>
</gene>
<comment type="similarity">
    <text evidence="1">Belongs to the catalase family.</text>
</comment>
<evidence type="ECO:0000256" key="4">
    <source>
        <dbReference type="ARBA" id="ARBA00022723"/>
    </source>
</evidence>
<evidence type="ECO:0000313" key="11">
    <source>
        <dbReference type="Proteomes" id="UP000271889"/>
    </source>
</evidence>
<proteinExistence type="inferred from homology"/>
<dbReference type="PROSITE" id="PS51402">
    <property type="entry name" value="CATALASE_3"/>
    <property type="match status" value="1"/>
</dbReference>
<dbReference type="GO" id="GO:0005739">
    <property type="term" value="C:mitochondrion"/>
    <property type="evidence" value="ECO:0007669"/>
    <property type="project" value="TreeGrafter"/>
</dbReference>
<feature type="domain" description="Catalase core" evidence="8">
    <location>
        <begin position="1"/>
        <end position="60"/>
    </location>
</feature>
<dbReference type="Proteomes" id="UP000271889">
    <property type="component" value="Unassembled WGS sequence"/>
</dbReference>
<dbReference type="InterPro" id="IPR018028">
    <property type="entry name" value="Catalase"/>
</dbReference>
<dbReference type="PANTHER" id="PTHR11465">
    <property type="entry name" value="CATALASE"/>
    <property type="match status" value="1"/>
</dbReference>
<evidence type="ECO:0000259" key="8">
    <source>
        <dbReference type="Pfam" id="PF00199"/>
    </source>
</evidence>
<keyword evidence="7" id="KW-0376">Hydrogen peroxide</keyword>